<sequence length="559" mass="65314">MKRNPHPNRDRFEEEPLSKSMYQPPQQETIHSEKSETEEEYTIRKFNENFHNFELESIVGAQVKFVKAGASSALYYFVSKPNELFQVNNFPELNAFASQCAEHYQGGIIKCFYHVFITGFVRTGKTTTARYLFPYLHSIHCCRRFNYIGYEVQYLDIQDFPKHEQEEEYYYANRIIRSFVGEGATVVDCMQDSTQYNPITEYLEKRSDKMVYFVLDEIQLLSPTTLNYLKKVFKSPTLKSSSNFLSIWTGSTQSLLFRKLREVLPYGFSFSDNEMTYNIPHSSATANLREVAIFQNYIMKRKFVDTQVLRTIKDSLEVHHCSYVDQIISQRKTKTLQQSISHLIQQIFSIYDRDIGNIVKGLTREEAWIIIKTKAVPAYITSIALCGSGITDGSMFVKFNRETQKYELRDSLLCSYIMFRWDSLCSSMRAADVEYHFHLLLPFQFLGESINLIESSLIETLGMADHDHKQFAAVLNNGLIDNSIQNKIEIIEDEEKLVKTIIKAIRHISSQSSDCKTLYQEIVKYWCNNEPRNFIRIAEKIREVVVITNWNHESKFVKY</sequence>
<dbReference type="RefSeq" id="XP_002670808.1">
    <property type="nucleotide sequence ID" value="XM_002670762.1"/>
</dbReference>
<proteinExistence type="predicted"/>
<evidence type="ECO:0000313" key="2">
    <source>
        <dbReference type="EMBL" id="EFC38064.1"/>
    </source>
</evidence>
<dbReference type="GeneID" id="8857959"/>
<reference evidence="2 3" key="1">
    <citation type="journal article" date="2010" name="Cell">
        <title>The genome of Naegleria gruberi illuminates early eukaryotic versatility.</title>
        <authorList>
            <person name="Fritz-Laylin L.K."/>
            <person name="Prochnik S.E."/>
            <person name="Ginger M.L."/>
            <person name="Dacks J.B."/>
            <person name="Carpenter M.L."/>
            <person name="Field M.C."/>
            <person name="Kuo A."/>
            <person name="Paredez A."/>
            <person name="Chapman J."/>
            <person name="Pham J."/>
            <person name="Shu S."/>
            <person name="Neupane R."/>
            <person name="Cipriano M."/>
            <person name="Mancuso J."/>
            <person name="Tu H."/>
            <person name="Salamov A."/>
            <person name="Lindquist E."/>
            <person name="Shapiro H."/>
            <person name="Lucas S."/>
            <person name="Grigoriev I.V."/>
            <person name="Cande W.Z."/>
            <person name="Fulton C."/>
            <person name="Rokhsar D.S."/>
            <person name="Dawson S.C."/>
        </authorList>
    </citation>
    <scope>NUCLEOTIDE SEQUENCE [LARGE SCALE GENOMIC DNA]</scope>
    <source>
        <strain evidence="2 3">NEG-M</strain>
    </source>
</reference>
<organism evidence="3">
    <name type="scientific">Naegleria gruberi</name>
    <name type="common">Amoeba</name>
    <dbReference type="NCBI Taxonomy" id="5762"/>
    <lineage>
        <taxon>Eukaryota</taxon>
        <taxon>Discoba</taxon>
        <taxon>Heterolobosea</taxon>
        <taxon>Tetramitia</taxon>
        <taxon>Eutetramitia</taxon>
        <taxon>Vahlkampfiidae</taxon>
        <taxon>Naegleria</taxon>
    </lineage>
</organism>
<evidence type="ECO:0000256" key="1">
    <source>
        <dbReference type="SAM" id="MobiDB-lite"/>
    </source>
</evidence>
<feature type="compositionally biased region" description="Basic and acidic residues" evidence="1">
    <location>
        <begin position="7"/>
        <end position="17"/>
    </location>
</feature>
<name>D2VYH9_NAEGR</name>
<evidence type="ECO:0000313" key="3">
    <source>
        <dbReference type="Proteomes" id="UP000006671"/>
    </source>
</evidence>
<dbReference type="EMBL" id="GG738911">
    <property type="protein sequence ID" value="EFC38064.1"/>
    <property type="molecule type" value="Genomic_DNA"/>
</dbReference>
<feature type="compositionally biased region" description="Polar residues" evidence="1">
    <location>
        <begin position="20"/>
        <end position="29"/>
    </location>
</feature>
<feature type="region of interest" description="Disordered" evidence="1">
    <location>
        <begin position="1"/>
        <end position="38"/>
    </location>
</feature>
<protein>
    <submittedName>
        <fullName evidence="2">Predicted protein</fullName>
    </submittedName>
</protein>
<dbReference type="Proteomes" id="UP000006671">
    <property type="component" value="Unassembled WGS sequence"/>
</dbReference>
<gene>
    <name evidence="2" type="ORF">NAEGRDRAFT_74127</name>
</gene>
<dbReference type="KEGG" id="ngr:NAEGRDRAFT_74127"/>
<accession>D2VYH9</accession>
<dbReference type="AlphaFoldDB" id="D2VYH9"/>
<dbReference type="InParanoid" id="D2VYH9"/>
<dbReference type="VEuPathDB" id="AmoebaDB:NAEGRDRAFT_74127"/>
<dbReference type="InterPro" id="IPR027417">
    <property type="entry name" value="P-loop_NTPase"/>
</dbReference>
<dbReference type="Gene3D" id="3.40.50.300">
    <property type="entry name" value="P-loop containing nucleotide triphosphate hydrolases"/>
    <property type="match status" value="1"/>
</dbReference>
<dbReference type="SUPFAM" id="SSF52540">
    <property type="entry name" value="P-loop containing nucleoside triphosphate hydrolases"/>
    <property type="match status" value="1"/>
</dbReference>
<keyword evidence="3" id="KW-1185">Reference proteome</keyword>